<evidence type="ECO:0000313" key="2">
    <source>
        <dbReference type="Proteomes" id="UP000317557"/>
    </source>
</evidence>
<proteinExistence type="predicted"/>
<accession>A0A521EU14</accession>
<evidence type="ECO:0000313" key="1">
    <source>
        <dbReference type="EMBL" id="SMO87446.1"/>
    </source>
</evidence>
<reference evidence="1 2" key="1">
    <citation type="submission" date="2017-05" db="EMBL/GenBank/DDBJ databases">
        <authorList>
            <person name="Varghese N."/>
            <person name="Submissions S."/>
        </authorList>
    </citation>
    <scope>NUCLEOTIDE SEQUENCE [LARGE SCALE GENOMIC DNA]</scope>
    <source>
        <strain evidence="1 2">DSM 21985</strain>
    </source>
</reference>
<dbReference type="AlphaFoldDB" id="A0A521EU14"/>
<dbReference type="EMBL" id="FXTP01000013">
    <property type="protein sequence ID" value="SMO87446.1"/>
    <property type="molecule type" value="Genomic_DNA"/>
</dbReference>
<keyword evidence="2" id="KW-1185">Reference proteome</keyword>
<gene>
    <name evidence="1" type="ORF">SAMN06265219_113161</name>
</gene>
<sequence length="43" mass="4637">MLGKESEMADISLNKGGGRADTQLLVIEPKSSFRMIDLPSSTL</sequence>
<protein>
    <submittedName>
        <fullName evidence="1">Uncharacterized protein</fullName>
    </submittedName>
</protein>
<organism evidence="1 2">
    <name type="scientific">Gracilimonas mengyeensis</name>
    <dbReference type="NCBI Taxonomy" id="1302730"/>
    <lineage>
        <taxon>Bacteria</taxon>
        <taxon>Pseudomonadati</taxon>
        <taxon>Balneolota</taxon>
        <taxon>Balneolia</taxon>
        <taxon>Balneolales</taxon>
        <taxon>Balneolaceae</taxon>
        <taxon>Gracilimonas</taxon>
    </lineage>
</organism>
<dbReference type="Proteomes" id="UP000317557">
    <property type="component" value="Unassembled WGS sequence"/>
</dbReference>
<dbReference type="RefSeq" id="WP_281286808.1">
    <property type="nucleotide sequence ID" value="NZ_FXTP01000013.1"/>
</dbReference>
<name>A0A521EU14_9BACT</name>